<dbReference type="OrthoDB" id="9803176at2"/>
<feature type="compositionally biased region" description="Basic and acidic residues" evidence="13">
    <location>
        <begin position="279"/>
        <end position="294"/>
    </location>
</feature>
<dbReference type="SMART" id="SM00073">
    <property type="entry name" value="HPT"/>
    <property type="match status" value="1"/>
</dbReference>
<dbReference type="SUPFAM" id="SSF47384">
    <property type="entry name" value="Homodimeric domain of signal transducing histidine kinase"/>
    <property type="match status" value="1"/>
</dbReference>
<evidence type="ECO:0000256" key="7">
    <source>
        <dbReference type="ARBA" id="ARBA00022741"/>
    </source>
</evidence>
<dbReference type="AlphaFoldDB" id="A0A161PT86"/>
<keyword evidence="9" id="KW-0067">ATP-binding</keyword>
<dbReference type="InterPro" id="IPR036890">
    <property type="entry name" value="HATPase_C_sf"/>
</dbReference>
<dbReference type="SMART" id="SM00260">
    <property type="entry name" value="CheW"/>
    <property type="match status" value="1"/>
</dbReference>
<dbReference type="CDD" id="cd00088">
    <property type="entry name" value="HPT"/>
    <property type="match status" value="1"/>
</dbReference>
<evidence type="ECO:0000256" key="10">
    <source>
        <dbReference type="ARBA" id="ARBA00023012"/>
    </source>
</evidence>
<dbReference type="SUPFAM" id="SSF47226">
    <property type="entry name" value="Histidine-containing phosphotransfer domain, HPT domain"/>
    <property type="match status" value="1"/>
</dbReference>
<dbReference type="EC" id="2.7.13.3" evidence="2"/>
<dbReference type="CDD" id="cd16916">
    <property type="entry name" value="HATPase_CheA-like"/>
    <property type="match status" value="1"/>
</dbReference>
<dbReference type="SMART" id="SM00387">
    <property type="entry name" value="HATPase_c"/>
    <property type="match status" value="1"/>
</dbReference>
<evidence type="ECO:0000256" key="4">
    <source>
        <dbReference type="ARBA" id="ARBA00022500"/>
    </source>
</evidence>
<dbReference type="InterPro" id="IPR010808">
    <property type="entry name" value="CheA_P2-bd"/>
</dbReference>
<dbReference type="Gene3D" id="3.30.565.10">
    <property type="entry name" value="Histidine kinase-like ATPase, C-terminal domain"/>
    <property type="match status" value="1"/>
</dbReference>
<evidence type="ECO:0000259" key="14">
    <source>
        <dbReference type="PROSITE" id="PS50109"/>
    </source>
</evidence>
<dbReference type="GO" id="GO:0006935">
    <property type="term" value="P:chemotaxis"/>
    <property type="evidence" value="ECO:0007669"/>
    <property type="project" value="UniProtKB-KW"/>
</dbReference>
<dbReference type="FunFam" id="3.30.565.10:FF:000016">
    <property type="entry name" value="Chemotaxis protein CheA, putative"/>
    <property type="match status" value="1"/>
</dbReference>
<dbReference type="PROSITE" id="PS50894">
    <property type="entry name" value="HPT"/>
    <property type="match status" value="1"/>
</dbReference>
<keyword evidence="12" id="KW-0175">Coiled coil</keyword>
<evidence type="ECO:0000256" key="2">
    <source>
        <dbReference type="ARBA" id="ARBA00012438"/>
    </source>
</evidence>
<dbReference type="InterPro" id="IPR037052">
    <property type="entry name" value="CheA-like_P2_sf"/>
</dbReference>
<evidence type="ECO:0000259" key="16">
    <source>
        <dbReference type="PROSITE" id="PS50894"/>
    </source>
</evidence>
<dbReference type="GO" id="GO:0005737">
    <property type="term" value="C:cytoplasm"/>
    <property type="evidence" value="ECO:0007669"/>
    <property type="project" value="InterPro"/>
</dbReference>
<feature type="domain" description="Histidine kinase" evidence="14">
    <location>
        <begin position="311"/>
        <end position="549"/>
    </location>
</feature>
<keyword evidence="4" id="KW-0145">Chemotaxis</keyword>
<dbReference type="Gene3D" id="1.10.287.560">
    <property type="entry name" value="Histidine kinase CheA-like, homodimeric domain"/>
    <property type="match status" value="1"/>
</dbReference>
<organism evidence="17 18">
    <name type="scientific">Thermovenabulum gondwanense</name>
    <dbReference type="NCBI Taxonomy" id="520767"/>
    <lineage>
        <taxon>Bacteria</taxon>
        <taxon>Bacillati</taxon>
        <taxon>Bacillota</taxon>
        <taxon>Clostridia</taxon>
        <taxon>Thermosediminibacterales</taxon>
        <taxon>Thermosediminibacteraceae</taxon>
        <taxon>Thermovenabulum</taxon>
    </lineage>
</organism>
<dbReference type="Gene3D" id="2.30.30.40">
    <property type="entry name" value="SH3 Domains"/>
    <property type="match status" value="1"/>
</dbReference>
<dbReference type="SMART" id="SM01231">
    <property type="entry name" value="H-kinase_dim"/>
    <property type="match status" value="1"/>
</dbReference>
<keyword evidence="10" id="KW-0902">Two-component regulatory system</keyword>
<evidence type="ECO:0000256" key="5">
    <source>
        <dbReference type="ARBA" id="ARBA00022553"/>
    </source>
</evidence>
<sequence>MDNKYLNVFIEESNEYIQKLNIELLELEKNRDRNVDEIFRYMHTLKGMAGTMGFEKFTELSHQLEDLLDAIRSGNIKISSEVVDVLLEGVDILQEFVEEIADHGQEGNRDISKILEKVKKLIKNNNVNGAKNDKNLIEEKENKIEHPFNEYELKIFEEAFRKNMNIFQIKVILHQDCLLKSARAFLVFKAIENFGEVIKTIPEVREIEDEKFDREFYIYLISNTNQDKIQKSIESISEISEVIITEIRFENIAQKYGIFFNSQNSGNSDEKVSATTENGSKEINKSGEEKDTKDMKKKSGKTLRVDIERLDNLMNLVSELIIIKTRLEEIEGDLDKDQDKREAIEYLSRITSNLHDAVMKVRMVPIENVFNRFPRIVYDLSKELNKKVNLIIEGAETELDRTVIDEIGDPLLHIVRNAIDHGIERPDERVKRGKPEEGTLRMKAYHDGNNVVIEINDDGAGIDCERIARKAVEKGIVDEAKALRMKETELLSLIFEPGFSTSEKITDISGRGVGLDVVKSKIESLGGNVEVYTKKGEGTKFLIRLPLTLAIIQALMIKVDEEKYAIPLNTIRETVIVSTNEIKKVYKKDVIVLRGKVIPLISLHEVLETSKKGYINEKIIVVVVKKGEKDIGIIVDDLIGEQEIVIKSLGNYLKNLKFIAGATILGDGQVALILDINSLFEEE</sequence>
<dbReference type="InterPro" id="IPR051315">
    <property type="entry name" value="Bact_Chemotaxis_CheA"/>
</dbReference>
<dbReference type="Proteomes" id="UP000075737">
    <property type="component" value="Unassembled WGS sequence"/>
</dbReference>
<proteinExistence type="predicted"/>
<dbReference type="Pfam" id="PF07194">
    <property type="entry name" value="P2"/>
    <property type="match status" value="1"/>
</dbReference>
<dbReference type="Gene3D" id="3.30.70.1110">
    <property type="entry name" value="Histidine kinase CheA-like, P2 response regulator-binding domain"/>
    <property type="match status" value="1"/>
</dbReference>
<reference evidence="17 18" key="1">
    <citation type="submission" date="2015-12" db="EMBL/GenBank/DDBJ databases">
        <title>Draft genome of Thermovenabulum gondwanense isolated from a red thermophilic microbial mat colonisisng an outflow channel of a bore well.</title>
        <authorList>
            <person name="Patel B.K."/>
        </authorList>
    </citation>
    <scope>NUCLEOTIDE SEQUENCE [LARGE SCALE GENOMIC DNA]</scope>
    <source>
        <strain evidence="17 18">R270</strain>
    </source>
</reference>
<protein>
    <recommendedName>
        <fullName evidence="3">Chemotaxis protein CheA</fullName>
        <ecNumber evidence="2">2.7.13.3</ecNumber>
    </recommendedName>
</protein>
<evidence type="ECO:0000313" key="18">
    <source>
        <dbReference type="Proteomes" id="UP000075737"/>
    </source>
</evidence>
<keyword evidence="6 17" id="KW-0808">Transferase</keyword>
<name>A0A161PT86_9FIRM</name>
<dbReference type="PROSITE" id="PS50851">
    <property type="entry name" value="CHEW"/>
    <property type="match status" value="1"/>
</dbReference>
<accession>A0A161PT86</accession>
<dbReference type="InterPro" id="IPR002545">
    <property type="entry name" value="CheW-lke_dom"/>
</dbReference>
<evidence type="ECO:0000256" key="12">
    <source>
        <dbReference type="SAM" id="Coils"/>
    </source>
</evidence>
<dbReference type="InterPro" id="IPR003594">
    <property type="entry name" value="HATPase_dom"/>
</dbReference>
<feature type="region of interest" description="Disordered" evidence="13">
    <location>
        <begin position="266"/>
        <end position="298"/>
    </location>
</feature>
<evidence type="ECO:0000256" key="9">
    <source>
        <dbReference type="ARBA" id="ARBA00022840"/>
    </source>
</evidence>
<keyword evidence="5 11" id="KW-0597">Phosphoprotein</keyword>
<dbReference type="PANTHER" id="PTHR43395">
    <property type="entry name" value="SENSOR HISTIDINE KINASE CHEA"/>
    <property type="match status" value="1"/>
</dbReference>
<dbReference type="Gene3D" id="1.20.120.160">
    <property type="entry name" value="HPT domain"/>
    <property type="match status" value="1"/>
</dbReference>
<dbReference type="Pfam" id="PF01584">
    <property type="entry name" value="CheW"/>
    <property type="match status" value="1"/>
</dbReference>
<dbReference type="PATRIC" id="fig|520767.4.peg.2122"/>
<feature type="domain" description="HPt" evidence="16">
    <location>
        <begin position="1"/>
        <end position="100"/>
    </location>
</feature>
<keyword evidence="18" id="KW-1185">Reference proteome</keyword>
<keyword evidence="7" id="KW-0547">Nucleotide-binding</keyword>
<dbReference type="Pfam" id="PF01627">
    <property type="entry name" value="Hpt"/>
    <property type="match status" value="1"/>
</dbReference>
<evidence type="ECO:0000256" key="1">
    <source>
        <dbReference type="ARBA" id="ARBA00000085"/>
    </source>
</evidence>
<dbReference type="STRING" id="520767.ATZ99_20010"/>
<feature type="compositionally biased region" description="Polar residues" evidence="13">
    <location>
        <begin position="266"/>
        <end position="278"/>
    </location>
</feature>
<dbReference type="Pfam" id="PF02895">
    <property type="entry name" value="H-kinase_dim"/>
    <property type="match status" value="1"/>
</dbReference>
<dbReference type="RefSeq" id="WP_068749093.1">
    <property type="nucleotide sequence ID" value="NZ_LOHZ01000042.1"/>
</dbReference>
<feature type="modified residue" description="Phosphohistidine" evidence="11">
    <location>
        <position position="43"/>
    </location>
</feature>
<feature type="domain" description="CheW-like" evidence="15">
    <location>
        <begin position="551"/>
        <end position="683"/>
    </location>
</feature>
<evidence type="ECO:0000256" key="11">
    <source>
        <dbReference type="PROSITE-ProRule" id="PRU00110"/>
    </source>
</evidence>
<dbReference type="CDD" id="cd00731">
    <property type="entry name" value="CheA_reg"/>
    <property type="match status" value="1"/>
</dbReference>
<dbReference type="InterPro" id="IPR004358">
    <property type="entry name" value="Sig_transdc_His_kin-like_C"/>
</dbReference>
<evidence type="ECO:0000313" key="17">
    <source>
        <dbReference type="EMBL" id="KYO64565.1"/>
    </source>
</evidence>
<evidence type="ECO:0000256" key="13">
    <source>
        <dbReference type="SAM" id="MobiDB-lite"/>
    </source>
</evidence>
<evidence type="ECO:0000256" key="8">
    <source>
        <dbReference type="ARBA" id="ARBA00022777"/>
    </source>
</evidence>
<dbReference type="FunFam" id="2.30.30.40:FF:000048">
    <property type="entry name" value="Chemotaxis protein CheA, putative"/>
    <property type="match status" value="1"/>
</dbReference>
<dbReference type="PRINTS" id="PR00344">
    <property type="entry name" value="BCTRLSENSOR"/>
</dbReference>
<dbReference type="PROSITE" id="PS50109">
    <property type="entry name" value="HIS_KIN"/>
    <property type="match status" value="1"/>
</dbReference>
<feature type="coiled-coil region" evidence="12">
    <location>
        <begin position="10"/>
        <end position="37"/>
    </location>
</feature>
<evidence type="ECO:0000259" key="15">
    <source>
        <dbReference type="PROSITE" id="PS50851"/>
    </source>
</evidence>
<dbReference type="InterPro" id="IPR035891">
    <property type="entry name" value="CheY-binding_CheA"/>
</dbReference>
<comment type="catalytic activity">
    <reaction evidence="1">
        <text>ATP + protein L-histidine = ADP + protein N-phospho-L-histidine.</text>
        <dbReference type="EC" id="2.7.13.3"/>
    </reaction>
</comment>
<dbReference type="SUPFAM" id="SSF55052">
    <property type="entry name" value="CheY-binding domain of CheA"/>
    <property type="match status" value="1"/>
</dbReference>
<evidence type="ECO:0000256" key="3">
    <source>
        <dbReference type="ARBA" id="ARBA00021495"/>
    </source>
</evidence>
<dbReference type="SUPFAM" id="SSF50341">
    <property type="entry name" value="CheW-like"/>
    <property type="match status" value="1"/>
</dbReference>
<evidence type="ECO:0000256" key="6">
    <source>
        <dbReference type="ARBA" id="ARBA00022679"/>
    </source>
</evidence>
<dbReference type="Pfam" id="PF02518">
    <property type="entry name" value="HATPase_c"/>
    <property type="match status" value="1"/>
</dbReference>
<keyword evidence="8" id="KW-0418">Kinase</keyword>
<dbReference type="InterPro" id="IPR008207">
    <property type="entry name" value="Sig_transdc_His_kin_Hpt_dom"/>
</dbReference>
<dbReference type="EMBL" id="LOHZ01000042">
    <property type="protein sequence ID" value="KYO64565.1"/>
    <property type="molecule type" value="Genomic_DNA"/>
</dbReference>
<dbReference type="InterPro" id="IPR005467">
    <property type="entry name" value="His_kinase_dom"/>
</dbReference>
<dbReference type="InterPro" id="IPR036061">
    <property type="entry name" value="CheW-like_dom_sf"/>
</dbReference>
<gene>
    <name evidence="17" type="primary">cheA</name>
    <name evidence="17" type="ORF">ATZ99_20010</name>
</gene>
<dbReference type="PANTHER" id="PTHR43395:SF1">
    <property type="entry name" value="CHEMOTAXIS PROTEIN CHEA"/>
    <property type="match status" value="1"/>
</dbReference>
<dbReference type="InterPro" id="IPR037006">
    <property type="entry name" value="CheA-like_homodim_sf"/>
</dbReference>
<dbReference type="InterPro" id="IPR004105">
    <property type="entry name" value="CheA-like_dim"/>
</dbReference>
<dbReference type="GO" id="GO:0005524">
    <property type="term" value="F:ATP binding"/>
    <property type="evidence" value="ECO:0007669"/>
    <property type="project" value="UniProtKB-KW"/>
</dbReference>
<comment type="caution">
    <text evidence="17">The sequence shown here is derived from an EMBL/GenBank/DDBJ whole genome shotgun (WGS) entry which is preliminary data.</text>
</comment>
<dbReference type="GO" id="GO:0000155">
    <property type="term" value="F:phosphorelay sensor kinase activity"/>
    <property type="evidence" value="ECO:0007669"/>
    <property type="project" value="InterPro"/>
</dbReference>
<dbReference type="SUPFAM" id="SSF55874">
    <property type="entry name" value="ATPase domain of HSP90 chaperone/DNA topoisomerase II/histidine kinase"/>
    <property type="match status" value="1"/>
</dbReference>
<dbReference type="InterPro" id="IPR036097">
    <property type="entry name" value="HisK_dim/P_sf"/>
</dbReference>
<dbReference type="InterPro" id="IPR036641">
    <property type="entry name" value="HPT_dom_sf"/>
</dbReference>